<dbReference type="InterPro" id="IPR006145">
    <property type="entry name" value="PsdUridine_synth_RsuA/RluA"/>
</dbReference>
<dbReference type="PROSITE" id="PS01149">
    <property type="entry name" value="PSI_RSU"/>
    <property type="match status" value="1"/>
</dbReference>
<dbReference type="InterPro" id="IPR020094">
    <property type="entry name" value="TruA/RsuA/RluB/E/F_N"/>
</dbReference>
<keyword evidence="3" id="KW-0694">RNA-binding</keyword>
<accession>A0A3B0X5S0</accession>
<dbReference type="EC" id="5.4.99.22" evidence="7"/>
<dbReference type="GO" id="GO:0001522">
    <property type="term" value="P:pseudouridine synthesis"/>
    <property type="evidence" value="ECO:0007669"/>
    <property type="project" value="InterPro"/>
</dbReference>
<dbReference type="Pfam" id="PF00849">
    <property type="entry name" value="PseudoU_synth_2"/>
    <property type="match status" value="1"/>
</dbReference>
<dbReference type="PANTHER" id="PTHR47683:SF3">
    <property type="entry name" value="RIBOSOMAL LARGE SUBUNIT PSEUDOURIDINE SYNTHASE B"/>
    <property type="match status" value="1"/>
</dbReference>
<dbReference type="CDD" id="cd00165">
    <property type="entry name" value="S4"/>
    <property type="match status" value="1"/>
</dbReference>
<sequence length="308" mass="35086">MAEKNAVSEKNNPLQEKLERVQKALARMGYGSRREIERLIGEQKIRINGQLAKLGDHVKAGDKINIGNRSAVISSEVSRIRVLIYNKPEGEICTQKDEEGRKTVFDSIGKLNQGRWISVGRLDINSSGLLLFTNYGELANHLMHPSSEIEREYAVRVNGDVTDDMIKRLLKGVELEDGLLKFDSITDSGGQGANHWYHVILKEGKNREVRRLWQSQDVRVSRLTRVRYANLSLPRTLKLGRKVELSLDEIKTLFEFIKLEWPVSRDEAAKQRSKKAKNLSIKNQIYGSKKKSKSAWPAAARKNKARQK</sequence>
<dbReference type="AlphaFoldDB" id="A0A3B0X5S0"/>
<name>A0A3B0X5S0_9ZZZZ</name>
<dbReference type="InterPro" id="IPR036986">
    <property type="entry name" value="S4_RNA-bd_sf"/>
</dbReference>
<dbReference type="PANTHER" id="PTHR47683">
    <property type="entry name" value="PSEUDOURIDINE SYNTHASE FAMILY PROTEIN-RELATED"/>
    <property type="match status" value="1"/>
</dbReference>
<gene>
    <name evidence="7" type="ORF">MNBD_GAMMA06-1877</name>
</gene>
<dbReference type="SUPFAM" id="SSF55174">
    <property type="entry name" value="Alpha-L RNA-binding motif"/>
    <property type="match status" value="1"/>
</dbReference>
<dbReference type="InterPro" id="IPR042092">
    <property type="entry name" value="PsdUridine_s_RsuA/RluB/E/F_cat"/>
</dbReference>
<dbReference type="Gene3D" id="3.30.70.580">
    <property type="entry name" value="Pseudouridine synthase I, catalytic domain, N-terminal subdomain"/>
    <property type="match status" value="1"/>
</dbReference>
<dbReference type="GO" id="GO:0160139">
    <property type="term" value="F:23S rRNA pseudouridine(2605) synthase activity"/>
    <property type="evidence" value="ECO:0007669"/>
    <property type="project" value="UniProtKB-EC"/>
</dbReference>
<dbReference type="NCBIfam" id="NF007976">
    <property type="entry name" value="PRK10700.1"/>
    <property type="match status" value="1"/>
</dbReference>
<dbReference type="FunFam" id="3.30.70.1560:FF:000001">
    <property type="entry name" value="Pseudouridine synthase"/>
    <property type="match status" value="1"/>
</dbReference>
<dbReference type="NCBIfam" id="TIGR00093">
    <property type="entry name" value="pseudouridine synthase"/>
    <property type="match status" value="1"/>
</dbReference>
<evidence type="ECO:0000313" key="7">
    <source>
        <dbReference type="EMBL" id="VAW51274.1"/>
    </source>
</evidence>
<evidence type="ECO:0000256" key="4">
    <source>
        <dbReference type="ARBA" id="ARBA00023235"/>
    </source>
</evidence>
<protein>
    <submittedName>
        <fullName evidence="7">Ribosomal large subunit pseudouridine synthase B</fullName>
        <ecNumber evidence="7">5.4.99.22</ecNumber>
    </submittedName>
</protein>
<dbReference type="GO" id="GO:0003723">
    <property type="term" value="F:RNA binding"/>
    <property type="evidence" value="ECO:0007669"/>
    <property type="project" value="UniProtKB-KW"/>
</dbReference>
<evidence type="ECO:0000259" key="6">
    <source>
        <dbReference type="SMART" id="SM00363"/>
    </source>
</evidence>
<dbReference type="CDD" id="cd02556">
    <property type="entry name" value="PseudoU_synth_RluB"/>
    <property type="match status" value="1"/>
</dbReference>
<dbReference type="Pfam" id="PF01479">
    <property type="entry name" value="S4"/>
    <property type="match status" value="1"/>
</dbReference>
<dbReference type="SUPFAM" id="SSF55120">
    <property type="entry name" value="Pseudouridine synthase"/>
    <property type="match status" value="1"/>
</dbReference>
<dbReference type="Gene3D" id="3.30.70.1560">
    <property type="entry name" value="Alpha-L RNA-binding motif"/>
    <property type="match status" value="1"/>
</dbReference>
<comment type="similarity">
    <text evidence="1">Belongs to the pseudouridine synthase RsuA family.</text>
</comment>
<keyword evidence="2" id="KW-0698">rRNA processing</keyword>
<dbReference type="PROSITE" id="PS50889">
    <property type="entry name" value="S4"/>
    <property type="match status" value="1"/>
</dbReference>
<dbReference type="GO" id="GO:0005829">
    <property type="term" value="C:cytosol"/>
    <property type="evidence" value="ECO:0007669"/>
    <property type="project" value="UniProtKB-ARBA"/>
</dbReference>
<dbReference type="Gene3D" id="3.10.290.10">
    <property type="entry name" value="RNA-binding S4 domain"/>
    <property type="match status" value="1"/>
</dbReference>
<evidence type="ECO:0000256" key="3">
    <source>
        <dbReference type="ARBA" id="ARBA00022884"/>
    </source>
</evidence>
<dbReference type="GO" id="GO:0006364">
    <property type="term" value="P:rRNA processing"/>
    <property type="evidence" value="ECO:0007669"/>
    <property type="project" value="UniProtKB-KW"/>
</dbReference>
<dbReference type="InterPro" id="IPR002942">
    <property type="entry name" value="S4_RNA-bd"/>
</dbReference>
<proteinExistence type="inferred from homology"/>
<keyword evidence="4 7" id="KW-0413">Isomerase</keyword>
<dbReference type="FunFam" id="3.30.70.580:FF:000009">
    <property type="entry name" value="Pseudouridine synthase"/>
    <property type="match status" value="1"/>
</dbReference>
<dbReference type="InterPro" id="IPR018496">
    <property type="entry name" value="PsdUridine_synth_RsuA/RluB_CS"/>
</dbReference>
<evidence type="ECO:0000256" key="5">
    <source>
        <dbReference type="SAM" id="MobiDB-lite"/>
    </source>
</evidence>
<evidence type="ECO:0000256" key="2">
    <source>
        <dbReference type="ARBA" id="ARBA00022552"/>
    </source>
</evidence>
<dbReference type="InterPro" id="IPR020103">
    <property type="entry name" value="PsdUridine_synth_cat_dom_sf"/>
</dbReference>
<feature type="domain" description="RNA-binding S4" evidence="6">
    <location>
        <begin position="19"/>
        <end position="78"/>
    </location>
</feature>
<dbReference type="InterPro" id="IPR000748">
    <property type="entry name" value="PsdUridine_synth_RsuA/RluB/E/F"/>
</dbReference>
<feature type="region of interest" description="Disordered" evidence="5">
    <location>
        <begin position="270"/>
        <end position="308"/>
    </location>
</feature>
<dbReference type="InterPro" id="IPR050343">
    <property type="entry name" value="RsuA_PseudoU_synthase"/>
</dbReference>
<evidence type="ECO:0000256" key="1">
    <source>
        <dbReference type="ARBA" id="ARBA00008348"/>
    </source>
</evidence>
<organism evidence="7">
    <name type="scientific">hydrothermal vent metagenome</name>
    <dbReference type="NCBI Taxonomy" id="652676"/>
    <lineage>
        <taxon>unclassified sequences</taxon>
        <taxon>metagenomes</taxon>
        <taxon>ecological metagenomes</taxon>
    </lineage>
</organism>
<dbReference type="EMBL" id="UOFD01000027">
    <property type="protein sequence ID" value="VAW51274.1"/>
    <property type="molecule type" value="Genomic_DNA"/>
</dbReference>
<reference evidence="7" key="1">
    <citation type="submission" date="2018-06" db="EMBL/GenBank/DDBJ databases">
        <authorList>
            <person name="Zhirakovskaya E."/>
        </authorList>
    </citation>
    <scope>NUCLEOTIDE SEQUENCE</scope>
</reference>
<dbReference type="SMART" id="SM00363">
    <property type="entry name" value="S4"/>
    <property type="match status" value="1"/>
</dbReference>